<protein>
    <submittedName>
        <fullName evidence="1">Uncharacterized protein</fullName>
    </submittedName>
</protein>
<proteinExistence type="predicted"/>
<dbReference type="AlphaFoldDB" id="A0A919PUZ3"/>
<sequence>MRCGAEKRFPWVARPRYDLGVVLRKGEIAMRYRVAVIIPLSRHEVILVSSCPLV</sequence>
<dbReference type="Proteomes" id="UP000660611">
    <property type="component" value="Unassembled WGS sequence"/>
</dbReference>
<organism evidence="1 2">
    <name type="scientific">Dactylosporangium siamense</name>
    <dbReference type="NCBI Taxonomy" id="685454"/>
    <lineage>
        <taxon>Bacteria</taxon>
        <taxon>Bacillati</taxon>
        <taxon>Actinomycetota</taxon>
        <taxon>Actinomycetes</taxon>
        <taxon>Micromonosporales</taxon>
        <taxon>Micromonosporaceae</taxon>
        <taxon>Dactylosporangium</taxon>
    </lineage>
</organism>
<keyword evidence="2" id="KW-1185">Reference proteome</keyword>
<reference evidence="1" key="1">
    <citation type="submission" date="2021-01" db="EMBL/GenBank/DDBJ databases">
        <title>Whole genome shotgun sequence of Dactylosporangium siamense NBRC 106093.</title>
        <authorList>
            <person name="Komaki H."/>
            <person name="Tamura T."/>
        </authorList>
    </citation>
    <scope>NUCLEOTIDE SEQUENCE</scope>
    <source>
        <strain evidence="1">NBRC 106093</strain>
    </source>
</reference>
<gene>
    <name evidence="1" type="ORF">Dsi01nite_087100</name>
</gene>
<dbReference type="EMBL" id="BONQ01000137">
    <property type="protein sequence ID" value="GIG50669.1"/>
    <property type="molecule type" value="Genomic_DNA"/>
</dbReference>
<accession>A0A919PUZ3</accession>
<evidence type="ECO:0000313" key="1">
    <source>
        <dbReference type="EMBL" id="GIG50669.1"/>
    </source>
</evidence>
<comment type="caution">
    <text evidence="1">The sequence shown here is derived from an EMBL/GenBank/DDBJ whole genome shotgun (WGS) entry which is preliminary data.</text>
</comment>
<name>A0A919PUZ3_9ACTN</name>
<evidence type="ECO:0000313" key="2">
    <source>
        <dbReference type="Proteomes" id="UP000660611"/>
    </source>
</evidence>